<dbReference type="EMBL" id="FNOB01000002">
    <property type="protein sequence ID" value="SDW19896.1"/>
    <property type="molecule type" value="Genomic_DNA"/>
</dbReference>
<gene>
    <name evidence="1" type="ORF">GCM10008024_08210</name>
    <name evidence="2" type="ORF">SAMN05444006_10256</name>
</gene>
<comment type="caution">
    <text evidence="1">The sequence shown here is derived from an EMBL/GenBank/DDBJ whole genome shotgun (WGS) entry which is preliminary data.</text>
</comment>
<dbReference type="EMBL" id="BNAB01000002">
    <property type="protein sequence ID" value="GHD99716.1"/>
    <property type="molecule type" value="Genomic_DNA"/>
</dbReference>
<evidence type="ECO:0000313" key="2">
    <source>
        <dbReference type="EMBL" id="SDW19896.1"/>
    </source>
</evidence>
<dbReference type="Proteomes" id="UP000634647">
    <property type="component" value="Unassembled WGS sequence"/>
</dbReference>
<dbReference type="SUPFAM" id="SSF48695">
    <property type="entry name" value="Multiheme cytochromes"/>
    <property type="match status" value="1"/>
</dbReference>
<evidence type="ECO:0000313" key="4">
    <source>
        <dbReference type="Proteomes" id="UP000634647"/>
    </source>
</evidence>
<evidence type="ECO:0000313" key="3">
    <source>
        <dbReference type="Proteomes" id="UP000199541"/>
    </source>
</evidence>
<organism evidence="1 4">
    <name type="scientific">Allgaiera indica</name>
    <dbReference type="NCBI Taxonomy" id="765699"/>
    <lineage>
        <taxon>Bacteria</taxon>
        <taxon>Pseudomonadati</taxon>
        <taxon>Pseudomonadota</taxon>
        <taxon>Alphaproteobacteria</taxon>
        <taxon>Rhodobacterales</taxon>
        <taxon>Paracoccaceae</taxon>
        <taxon>Allgaiera</taxon>
    </lineage>
</organism>
<reference evidence="1" key="1">
    <citation type="journal article" date="2014" name="Int. J. Syst. Evol. Microbiol.">
        <title>Complete genome sequence of Corynebacterium casei LMG S-19264T (=DSM 44701T), isolated from a smear-ripened cheese.</title>
        <authorList>
            <consortium name="US DOE Joint Genome Institute (JGI-PGF)"/>
            <person name="Walter F."/>
            <person name="Albersmeier A."/>
            <person name="Kalinowski J."/>
            <person name="Ruckert C."/>
        </authorList>
    </citation>
    <scope>NUCLEOTIDE SEQUENCE</scope>
    <source>
        <strain evidence="1">CGMCC 1.10859</strain>
    </source>
</reference>
<dbReference type="AlphaFoldDB" id="A0AAN4ZY90"/>
<dbReference type="Proteomes" id="UP000199541">
    <property type="component" value="Unassembled WGS sequence"/>
</dbReference>
<dbReference type="InterPro" id="IPR036280">
    <property type="entry name" value="Multihaem_cyt_sf"/>
</dbReference>
<keyword evidence="3" id="KW-1185">Reference proteome</keyword>
<proteinExistence type="predicted"/>
<name>A0AAN4ZY90_9RHOB</name>
<reference evidence="1" key="3">
    <citation type="submission" date="2023-06" db="EMBL/GenBank/DDBJ databases">
        <authorList>
            <person name="Sun Q."/>
            <person name="Zhou Y."/>
        </authorList>
    </citation>
    <scope>NUCLEOTIDE SEQUENCE</scope>
    <source>
        <strain evidence="1">CGMCC 1.10859</strain>
    </source>
</reference>
<accession>A0AAN4ZY90</accession>
<sequence length="186" mass="20677">MWQGGYEFPGQSYAGRFRHAEGFDRCVSCHGAHQTRVALKECTGCHRGVADFRAIRTTPLDILGKGDTRAGIAVVIDDLRVRLGAEIMAYASKVTGRPIVCSATAYPYFFNYLNANGVVDESEMAFPNRYRSWTPRLMRASYNYQFTGKDPGAFAHNCRYAIELLIDSLKDLARAAPVEVTGLVRP</sequence>
<protein>
    <submittedName>
        <fullName evidence="1">Uncharacterized protein</fullName>
    </submittedName>
</protein>
<reference evidence="2 3" key="2">
    <citation type="submission" date="2016-10" db="EMBL/GenBank/DDBJ databases">
        <authorList>
            <person name="Varghese N."/>
            <person name="Submissions S."/>
        </authorList>
    </citation>
    <scope>NUCLEOTIDE SEQUENCE [LARGE SCALE GENOMIC DNA]</scope>
    <source>
        <strain evidence="2 3">DSM 24802</strain>
    </source>
</reference>
<evidence type="ECO:0000313" key="1">
    <source>
        <dbReference type="EMBL" id="GHD99716.1"/>
    </source>
</evidence>